<dbReference type="PANTHER" id="PTHR11712:SF336">
    <property type="entry name" value="3-OXOACYL-[ACYL-CARRIER-PROTEIN] SYNTHASE, MITOCHONDRIAL"/>
    <property type="match status" value="1"/>
</dbReference>
<dbReference type="AlphaFoldDB" id="A0A3G7TVI2"/>
<dbReference type="InterPro" id="IPR016039">
    <property type="entry name" value="Thiolase-like"/>
</dbReference>
<evidence type="ECO:0000313" key="5">
    <source>
        <dbReference type="Proteomes" id="UP000268048"/>
    </source>
</evidence>
<evidence type="ECO:0000313" key="4">
    <source>
        <dbReference type="EMBL" id="AZE50412.1"/>
    </source>
</evidence>
<evidence type="ECO:0000259" key="3">
    <source>
        <dbReference type="PROSITE" id="PS52004"/>
    </source>
</evidence>
<name>A0A3G7TVI2_9PSED</name>
<evidence type="ECO:0000256" key="2">
    <source>
        <dbReference type="ARBA" id="ARBA00022679"/>
    </source>
</evidence>
<organism evidence="4 5">
    <name type="scientific">Pseudomonas chlororaphis</name>
    <dbReference type="NCBI Taxonomy" id="587753"/>
    <lineage>
        <taxon>Bacteria</taxon>
        <taxon>Pseudomonadati</taxon>
        <taxon>Pseudomonadota</taxon>
        <taxon>Gammaproteobacteria</taxon>
        <taxon>Pseudomonadales</taxon>
        <taxon>Pseudomonadaceae</taxon>
        <taxon>Pseudomonas</taxon>
    </lineage>
</organism>
<dbReference type="EMBL" id="CP027753">
    <property type="protein sequence ID" value="AZE50412.1"/>
    <property type="molecule type" value="Genomic_DNA"/>
</dbReference>
<comment type="pathway">
    <text evidence="1">Lipid metabolism; fatty acid biosynthesis.</text>
</comment>
<dbReference type="Gene3D" id="3.40.47.10">
    <property type="match status" value="1"/>
</dbReference>
<dbReference type="GO" id="GO:0004315">
    <property type="term" value="F:3-oxoacyl-[acyl-carrier-protein] synthase activity"/>
    <property type="evidence" value="ECO:0007669"/>
    <property type="project" value="TreeGrafter"/>
</dbReference>
<proteinExistence type="predicted"/>
<accession>A0A3G7TVI2</accession>
<dbReference type="GO" id="GO:0005829">
    <property type="term" value="C:cytosol"/>
    <property type="evidence" value="ECO:0007669"/>
    <property type="project" value="TreeGrafter"/>
</dbReference>
<dbReference type="InterPro" id="IPR020841">
    <property type="entry name" value="PKS_Beta-ketoAc_synthase_dom"/>
</dbReference>
<dbReference type="PROSITE" id="PS52004">
    <property type="entry name" value="KS3_2"/>
    <property type="match status" value="1"/>
</dbReference>
<dbReference type="Proteomes" id="UP000268048">
    <property type="component" value="Chromosome"/>
</dbReference>
<dbReference type="PANTHER" id="PTHR11712">
    <property type="entry name" value="POLYKETIDE SYNTHASE-RELATED"/>
    <property type="match status" value="1"/>
</dbReference>
<evidence type="ECO:0000256" key="1">
    <source>
        <dbReference type="ARBA" id="ARBA00005194"/>
    </source>
</evidence>
<keyword evidence="2" id="KW-0808">Transferase</keyword>
<dbReference type="RefSeq" id="WP_164486515.1">
    <property type="nucleotide sequence ID" value="NZ_CP027753.1"/>
</dbReference>
<dbReference type="InterPro" id="IPR000794">
    <property type="entry name" value="Beta-ketoacyl_synthase"/>
</dbReference>
<dbReference type="Pfam" id="PF02801">
    <property type="entry name" value="Ketoacyl-synt_C"/>
    <property type="match status" value="1"/>
</dbReference>
<feature type="domain" description="Ketosynthase family 3 (KS3)" evidence="3">
    <location>
        <begin position="1"/>
        <end position="379"/>
    </location>
</feature>
<dbReference type="InterPro" id="IPR014031">
    <property type="entry name" value="Ketoacyl_synth_C"/>
</dbReference>
<sequence>MSHLYIQNAAAIGPLGQNLDEIWERVLEGRTAYGRVELSGSREFFAAETFPGYASDPKTYAPLFYEAITRLVADLKIETPVDAIFFATAVGNLADAENDIYSGHELGLEKLDFAAVEDLFRKTPAWGEKTRFICVPTGCCAGLQALGLAQKTMPYLGLCRAIVMSLDFGLSPLALEAFRKINATAVFDDQVKASPSRPFCKERDGFLFSDGGGAVLVSVERSVEPMPRITGYGCVSSAYHMTDIAIDGSSIRESIEQALLMSGLKPSQIGHVNLHASGTVQNDQAEYQALTDLIGSELPPITAFKGNHGHALGGSNMLEIALTWKMMREEIVPPTPNKLLVDAFDSVQPRDLSGPLTNRTTLKTASGFSGIHASVIMEL</sequence>
<protein>
    <recommendedName>
        <fullName evidence="3">Ketosynthase family 3 (KS3) domain-containing protein</fullName>
    </recommendedName>
</protein>
<dbReference type="GO" id="GO:0006633">
    <property type="term" value="P:fatty acid biosynthetic process"/>
    <property type="evidence" value="ECO:0007669"/>
    <property type="project" value="TreeGrafter"/>
</dbReference>
<dbReference type="SUPFAM" id="SSF53901">
    <property type="entry name" value="Thiolase-like"/>
    <property type="match status" value="2"/>
</dbReference>
<gene>
    <name evidence="4" type="ORF">C4K04_4757</name>
</gene>
<reference evidence="4 5" key="1">
    <citation type="submission" date="2018-03" db="EMBL/GenBank/DDBJ databases">
        <title>Diversity of phytobeneficial traits revealed by whole-genome analysis of worldwide-isolated phenazine-producing Pseudomonas spp.</title>
        <authorList>
            <person name="Biessy A."/>
            <person name="Novinscak A."/>
            <person name="Blom J."/>
            <person name="Leger G."/>
            <person name="Thomashow L.S."/>
            <person name="Cazorla F.M."/>
            <person name="Josic D."/>
            <person name="Filion M."/>
        </authorList>
    </citation>
    <scope>NUCLEOTIDE SEQUENCE [LARGE SCALE GENOMIC DNA]</scope>
    <source>
        <strain evidence="4 5">B25</strain>
    </source>
</reference>